<feature type="compositionally biased region" description="Basic residues" evidence="1">
    <location>
        <begin position="125"/>
        <end position="140"/>
    </location>
</feature>
<feature type="compositionally biased region" description="Basic residues" evidence="1">
    <location>
        <begin position="92"/>
        <end position="113"/>
    </location>
</feature>
<feature type="region of interest" description="Disordered" evidence="1">
    <location>
        <begin position="75"/>
        <end position="155"/>
    </location>
</feature>
<evidence type="ECO:0000313" key="4">
    <source>
        <dbReference type="Proteomes" id="UP000030108"/>
    </source>
</evidence>
<proteinExistence type="predicted"/>
<dbReference type="OrthoDB" id="3252795at2759"/>
<evidence type="ECO:0000256" key="1">
    <source>
        <dbReference type="SAM" id="MobiDB-lite"/>
    </source>
</evidence>
<protein>
    <submittedName>
        <fullName evidence="3">Transposon Tf2-1 polyprotein</fullName>
    </submittedName>
</protein>
<dbReference type="AlphaFoldDB" id="A0A0A1UIH2"/>
<dbReference type="InterPro" id="IPR056924">
    <property type="entry name" value="SH3_Tf2-1"/>
</dbReference>
<dbReference type="Pfam" id="PF24626">
    <property type="entry name" value="SH3_Tf2-1"/>
    <property type="match status" value="1"/>
</dbReference>
<name>A0A0A1UIH2_9AGAM</name>
<dbReference type="Proteomes" id="UP000030108">
    <property type="component" value="Unassembled WGS sequence"/>
</dbReference>
<reference evidence="4" key="1">
    <citation type="journal article" date="2014" name="Genome Announc.">
        <title>Draft genome sequence of the plant-pathogenic soil fungus Rhizoctonia solani anastomosis group 3 strain Rhs1AP.</title>
        <authorList>
            <person name="Cubeta M.A."/>
            <person name="Thomas E."/>
            <person name="Dean R.A."/>
            <person name="Jabaji S."/>
            <person name="Neate S.M."/>
            <person name="Tavantzis S."/>
            <person name="Toda T."/>
            <person name="Vilgalys R."/>
            <person name="Bharathan N."/>
            <person name="Fedorova-Abrams N."/>
            <person name="Pakala S.B."/>
            <person name="Pakala S.M."/>
            <person name="Zafar N."/>
            <person name="Joardar V."/>
            <person name="Losada L."/>
            <person name="Nierman W.C."/>
        </authorList>
    </citation>
    <scope>NUCLEOTIDE SEQUENCE [LARGE SCALE GENOMIC DNA]</scope>
    <source>
        <strain evidence="4">AG-3</strain>
    </source>
</reference>
<accession>A0A0A1UIH2</accession>
<feature type="domain" description="Tf2-1-like SH3-like" evidence="2">
    <location>
        <begin position="16"/>
        <end position="70"/>
    </location>
</feature>
<comment type="caution">
    <text evidence="3">The sequence shown here is derived from an EMBL/GenBank/DDBJ whole genome shotgun (WGS) entry which is preliminary data.</text>
</comment>
<evidence type="ECO:0000259" key="2">
    <source>
        <dbReference type="Pfam" id="PF24626"/>
    </source>
</evidence>
<evidence type="ECO:0000313" key="3">
    <source>
        <dbReference type="EMBL" id="EUC58874.1"/>
    </source>
</evidence>
<gene>
    <name evidence="3" type="ORF">RSOL_283220</name>
</gene>
<dbReference type="EMBL" id="JATN01000321">
    <property type="protein sequence ID" value="EUC58874.1"/>
    <property type="molecule type" value="Genomic_DNA"/>
</dbReference>
<organism evidence="3 4">
    <name type="scientific">Rhizoctonia solani AG-3 Rhs1AP</name>
    <dbReference type="NCBI Taxonomy" id="1086054"/>
    <lineage>
        <taxon>Eukaryota</taxon>
        <taxon>Fungi</taxon>
        <taxon>Dikarya</taxon>
        <taxon>Basidiomycota</taxon>
        <taxon>Agaricomycotina</taxon>
        <taxon>Agaricomycetes</taxon>
        <taxon>Cantharellales</taxon>
        <taxon>Ceratobasidiaceae</taxon>
        <taxon>Rhizoctonia</taxon>
    </lineage>
</organism>
<sequence>MTKGKPEEPPINFEVGERAWLDAKNINLKTTSSKLNDRRLGPFKVIEKISDLAYRLELPESMKVHNVFYLGLTLKSQRKSQSPIPGKATSSHNRRRRRIRGRSHSRPQKRRRTNVLQDQMERIWARKQHMGAQRKPRKCRKFSEKVSFNALEKGP</sequence>